<reference evidence="2 3" key="1">
    <citation type="submission" date="2018-02" db="EMBL/GenBank/DDBJ databases">
        <title>The genomes of Aspergillus section Nigri reveals drivers in fungal speciation.</title>
        <authorList>
            <consortium name="DOE Joint Genome Institute"/>
            <person name="Vesth T.C."/>
            <person name="Nybo J."/>
            <person name="Theobald S."/>
            <person name="Brandl J."/>
            <person name="Frisvad J.C."/>
            <person name="Nielsen K.F."/>
            <person name="Lyhne E.K."/>
            <person name="Kogle M.E."/>
            <person name="Kuo A."/>
            <person name="Riley R."/>
            <person name="Clum A."/>
            <person name="Nolan M."/>
            <person name="Lipzen A."/>
            <person name="Salamov A."/>
            <person name="Henrissat B."/>
            <person name="Wiebenga A."/>
            <person name="De vries R.P."/>
            <person name="Grigoriev I.V."/>
            <person name="Mortensen U.H."/>
            <person name="Andersen M.R."/>
            <person name="Baker S.E."/>
        </authorList>
    </citation>
    <scope>NUCLEOTIDE SEQUENCE [LARGE SCALE GENOMIC DNA]</scope>
    <source>
        <strain evidence="2 3">CBS 313.89</strain>
    </source>
</reference>
<feature type="region of interest" description="Disordered" evidence="1">
    <location>
        <begin position="1"/>
        <end position="23"/>
    </location>
</feature>
<evidence type="ECO:0000313" key="3">
    <source>
        <dbReference type="Proteomes" id="UP000249789"/>
    </source>
</evidence>
<evidence type="ECO:0000313" key="2">
    <source>
        <dbReference type="EMBL" id="RAK71972.1"/>
    </source>
</evidence>
<proteinExistence type="predicted"/>
<name>A0A8G1VTD5_9EURO</name>
<dbReference type="RefSeq" id="XP_040795984.1">
    <property type="nucleotide sequence ID" value="XM_040945916.1"/>
</dbReference>
<sequence>MSTLRDRTHCTTTTGNEKKKSHSPCLNGGIAGCSWASKLLLRSRPKEKRGFAF</sequence>
<dbReference type="GeneID" id="63863249"/>
<gene>
    <name evidence="2" type="ORF">BO72DRAFT_453172</name>
</gene>
<dbReference type="AlphaFoldDB" id="A0A8G1VTD5"/>
<organism evidence="2 3">
    <name type="scientific">Aspergillus fijiensis CBS 313.89</name>
    <dbReference type="NCBI Taxonomy" id="1448319"/>
    <lineage>
        <taxon>Eukaryota</taxon>
        <taxon>Fungi</taxon>
        <taxon>Dikarya</taxon>
        <taxon>Ascomycota</taxon>
        <taxon>Pezizomycotina</taxon>
        <taxon>Eurotiomycetes</taxon>
        <taxon>Eurotiomycetidae</taxon>
        <taxon>Eurotiales</taxon>
        <taxon>Aspergillaceae</taxon>
        <taxon>Aspergillus</taxon>
    </lineage>
</organism>
<keyword evidence="3" id="KW-1185">Reference proteome</keyword>
<dbReference type="PROSITE" id="PS51257">
    <property type="entry name" value="PROKAR_LIPOPROTEIN"/>
    <property type="match status" value="1"/>
</dbReference>
<accession>A0A8G1VTD5</accession>
<evidence type="ECO:0000256" key="1">
    <source>
        <dbReference type="SAM" id="MobiDB-lite"/>
    </source>
</evidence>
<dbReference type="VEuPathDB" id="FungiDB:BO72DRAFT_453172"/>
<dbReference type="Proteomes" id="UP000249789">
    <property type="component" value="Unassembled WGS sequence"/>
</dbReference>
<protein>
    <submittedName>
        <fullName evidence="2">Uncharacterized protein</fullName>
    </submittedName>
</protein>
<dbReference type="EMBL" id="KZ824705">
    <property type="protein sequence ID" value="RAK71972.1"/>
    <property type="molecule type" value="Genomic_DNA"/>
</dbReference>